<dbReference type="EMBL" id="JASPKY010000133">
    <property type="protein sequence ID" value="KAK9731355.1"/>
    <property type="molecule type" value="Genomic_DNA"/>
</dbReference>
<evidence type="ECO:0000256" key="4">
    <source>
        <dbReference type="ARBA" id="ARBA00022989"/>
    </source>
</evidence>
<dbReference type="PROSITE" id="PS50042">
    <property type="entry name" value="CNMP_BINDING_3"/>
    <property type="match status" value="1"/>
</dbReference>
<dbReference type="PANTHER" id="PTHR45689:SF14">
    <property type="entry name" value="CYCLIC NUCLEOTIDE-GATED CATION CHANNEL SUBUNIT A-LIKE PROTEIN"/>
    <property type="match status" value="1"/>
</dbReference>
<dbReference type="Gene3D" id="1.10.287.70">
    <property type="match status" value="1"/>
</dbReference>
<protein>
    <submittedName>
        <fullName evidence="9">Cyclic nucleotide-binding domain</fullName>
    </submittedName>
</protein>
<feature type="transmembrane region" description="Helical" evidence="7">
    <location>
        <begin position="163"/>
        <end position="188"/>
    </location>
</feature>
<dbReference type="GO" id="GO:0003254">
    <property type="term" value="P:regulation of membrane depolarization"/>
    <property type="evidence" value="ECO:0007669"/>
    <property type="project" value="TreeGrafter"/>
</dbReference>
<dbReference type="InterPro" id="IPR018490">
    <property type="entry name" value="cNMP-bd_dom_sf"/>
</dbReference>
<dbReference type="SMART" id="SM00100">
    <property type="entry name" value="cNMP"/>
    <property type="match status" value="1"/>
</dbReference>
<feature type="transmembrane region" description="Helical" evidence="7">
    <location>
        <begin position="125"/>
        <end position="143"/>
    </location>
</feature>
<dbReference type="Gene3D" id="2.60.120.10">
    <property type="entry name" value="Jelly Rolls"/>
    <property type="match status" value="1"/>
</dbReference>
<evidence type="ECO:0000256" key="7">
    <source>
        <dbReference type="SAM" id="Phobius"/>
    </source>
</evidence>
<dbReference type="PRINTS" id="PR00103">
    <property type="entry name" value="CAMPKINASE"/>
</dbReference>
<evidence type="ECO:0000256" key="2">
    <source>
        <dbReference type="ARBA" id="ARBA00022448"/>
    </source>
</evidence>
<keyword evidence="5" id="KW-0406">Ion transport</keyword>
<dbReference type="AlphaFoldDB" id="A0AAW1LCN2"/>
<dbReference type="PANTHER" id="PTHR45689">
    <property type="entry name" value="I[[H]] CHANNEL, ISOFORM E"/>
    <property type="match status" value="1"/>
</dbReference>
<feature type="transmembrane region" description="Helical" evidence="7">
    <location>
        <begin position="261"/>
        <end position="283"/>
    </location>
</feature>
<reference evidence="9 10" key="1">
    <citation type="journal article" date="2024" name="BMC Genomics">
        <title>De novo assembly and annotation of Popillia japonica's genome with initial clues to its potential as an invasive pest.</title>
        <authorList>
            <person name="Cucini C."/>
            <person name="Boschi S."/>
            <person name="Funari R."/>
            <person name="Cardaioli E."/>
            <person name="Iannotti N."/>
            <person name="Marturano G."/>
            <person name="Paoli F."/>
            <person name="Bruttini M."/>
            <person name="Carapelli A."/>
            <person name="Frati F."/>
            <person name="Nardi F."/>
        </authorList>
    </citation>
    <scope>NUCLEOTIDE SEQUENCE [LARGE SCALE GENOMIC DNA]</scope>
    <source>
        <strain evidence="9">DMR45628</strain>
    </source>
</reference>
<evidence type="ECO:0000313" key="9">
    <source>
        <dbReference type="EMBL" id="KAK9731355.1"/>
    </source>
</evidence>
<dbReference type="InterPro" id="IPR051413">
    <property type="entry name" value="K/Na_HCN_channel"/>
</dbReference>
<dbReference type="Pfam" id="PF00027">
    <property type="entry name" value="cNMP_binding"/>
    <property type="match status" value="1"/>
</dbReference>
<dbReference type="InterPro" id="IPR018488">
    <property type="entry name" value="cNMP-bd_CS"/>
</dbReference>
<organism evidence="9 10">
    <name type="scientific">Popillia japonica</name>
    <name type="common">Japanese beetle</name>
    <dbReference type="NCBI Taxonomy" id="7064"/>
    <lineage>
        <taxon>Eukaryota</taxon>
        <taxon>Metazoa</taxon>
        <taxon>Ecdysozoa</taxon>
        <taxon>Arthropoda</taxon>
        <taxon>Hexapoda</taxon>
        <taxon>Insecta</taxon>
        <taxon>Pterygota</taxon>
        <taxon>Neoptera</taxon>
        <taxon>Endopterygota</taxon>
        <taxon>Coleoptera</taxon>
        <taxon>Polyphaga</taxon>
        <taxon>Scarabaeiformia</taxon>
        <taxon>Scarabaeidae</taxon>
        <taxon>Rutelinae</taxon>
        <taxon>Popillia</taxon>
    </lineage>
</organism>
<dbReference type="InterPro" id="IPR005821">
    <property type="entry name" value="Ion_trans_dom"/>
</dbReference>
<dbReference type="Pfam" id="PF00520">
    <property type="entry name" value="Ion_trans"/>
    <property type="match status" value="1"/>
</dbReference>
<dbReference type="GO" id="GO:0005249">
    <property type="term" value="F:voltage-gated potassium channel activity"/>
    <property type="evidence" value="ECO:0007669"/>
    <property type="project" value="TreeGrafter"/>
</dbReference>
<name>A0AAW1LCN2_POPJA</name>
<dbReference type="SUPFAM" id="SSF81324">
    <property type="entry name" value="Voltage-gated potassium channels"/>
    <property type="match status" value="1"/>
</dbReference>
<feature type="transmembrane region" description="Helical" evidence="7">
    <location>
        <begin position="92"/>
        <end position="113"/>
    </location>
</feature>
<feature type="domain" description="Cyclic nucleotide-binding" evidence="8">
    <location>
        <begin position="340"/>
        <end position="450"/>
    </location>
</feature>
<dbReference type="SUPFAM" id="SSF51206">
    <property type="entry name" value="cAMP-binding domain-like"/>
    <property type="match status" value="1"/>
</dbReference>
<evidence type="ECO:0000256" key="3">
    <source>
        <dbReference type="ARBA" id="ARBA00022692"/>
    </source>
</evidence>
<gene>
    <name evidence="9" type="ORF">QE152_g13704</name>
</gene>
<keyword evidence="2" id="KW-0813">Transport</keyword>
<proteinExistence type="predicted"/>
<keyword evidence="6 7" id="KW-0472">Membrane</keyword>
<accession>A0AAW1LCN2</accession>
<dbReference type="Proteomes" id="UP001458880">
    <property type="component" value="Unassembled WGS sequence"/>
</dbReference>
<evidence type="ECO:0000256" key="6">
    <source>
        <dbReference type="ARBA" id="ARBA00023136"/>
    </source>
</evidence>
<dbReference type="InterPro" id="IPR000595">
    <property type="entry name" value="cNMP-bd_dom"/>
</dbReference>
<evidence type="ECO:0000259" key="8">
    <source>
        <dbReference type="PROSITE" id="PS50042"/>
    </source>
</evidence>
<feature type="transmembrane region" description="Helical" evidence="7">
    <location>
        <begin position="295"/>
        <end position="319"/>
    </location>
</feature>
<keyword evidence="4 7" id="KW-1133">Transmembrane helix</keyword>
<evidence type="ECO:0000256" key="1">
    <source>
        <dbReference type="ARBA" id="ARBA00004141"/>
    </source>
</evidence>
<feature type="transmembrane region" description="Helical" evidence="7">
    <location>
        <begin position="231"/>
        <end position="249"/>
    </location>
</feature>
<dbReference type="GO" id="GO:0098855">
    <property type="term" value="C:HCN channel complex"/>
    <property type="evidence" value="ECO:0007669"/>
    <property type="project" value="TreeGrafter"/>
</dbReference>
<sequence length="473" mass="55723">MKKSMTSKHFNRLKKEIMYHDCKLTAEEPPVIGFINSGYCVYLRRFFRNSFLISEANPRSATVFHSKASIRTETERHLQYFYNVIHPFSNVMYFWEIFLTFVNCIAMFIYPLLSYKYEEALRYVVYAKFALDVIFTVDILRTFNCGYLNNNTNRVHLERTEVAIHYLKGWFCVDLVCTFNIDLFLLHYKQFRVLKFFNFVRILRLSRLLKYLVIYRQFHSFSLYKYNFCKIVLLTCILLLWLTSFLYAMNMELREKWMKDLGYMDEVVTCLYRVAYLVFLVGFGEGHSEHNYTLVFEMICWILGISMRLFIIAEIVQIVNKKPFTKKMRYCLHYQNLFDERSNLPTAVVLKLVDSLKPVIVLPNDVVVLAGTVGDNMYFIHNGTVAVYTTGGIEVCHLTDGSNFGEVCLVMKEEKRIATVVAVDCSELYILSRTAFEKVINPYPDLYNRMCKIANDRFMKTMARDASMRSIIG</sequence>
<keyword evidence="10" id="KW-1185">Reference proteome</keyword>
<evidence type="ECO:0000313" key="10">
    <source>
        <dbReference type="Proteomes" id="UP001458880"/>
    </source>
</evidence>
<dbReference type="GO" id="GO:0035725">
    <property type="term" value="P:sodium ion transmembrane transport"/>
    <property type="evidence" value="ECO:0007669"/>
    <property type="project" value="TreeGrafter"/>
</dbReference>
<dbReference type="CDD" id="cd00038">
    <property type="entry name" value="CAP_ED"/>
    <property type="match status" value="1"/>
</dbReference>
<evidence type="ECO:0000256" key="5">
    <source>
        <dbReference type="ARBA" id="ARBA00023065"/>
    </source>
</evidence>
<dbReference type="InterPro" id="IPR014710">
    <property type="entry name" value="RmlC-like_jellyroll"/>
</dbReference>
<comment type="subcellular location">
    <subcellularLocation>
        <location evidence="1">Membrane</location>
        <topology evidence="1">Multi-pass membrane protein</topology>
    </subcellularLocation>
</comment>
<comment type="caution">
    <text evidence="9">The sequence shown here is derived from an EMBL/GenBank/DDBJ whole genome shotgun (WGS) entry which is preliminary data.</text>
</comment>
<keyword evidence="3 7" id="KW-0812">Transmembrane</keyword>
<dbReference type="PROSITE" id="PS00888">
    <property type="entry name" value="CNMP_BINDING_1"/>
    <property type="match status" value="1"/>
</dbReference>